<evidence type="ECO:0000256" key="2">
    <source>
        <dbReference type="SAM" id="Phobius"/>
    </source>
</evidence>
<gene>
    <name evidence="3" type="ORF">D9757_004509</name>
</gene>
<feature type="transmembrane region" description="Helical" evidence="2">
    <location>
        <begin position="525"/>
        <end position="549"/>
    </location>
</feature>
<feature type="transmembrane region" description="Helical" evidence="2">
    <location>
        <begin position="115"/>
        <end position="136"/>
    </location>
</feature>
<evidence type="ECO:0000256" key="1">
    <source>
        <dbReference type="SAM" id="MobiDB-lite"/>
    </source>
</evidence>
<evidence type="ECO:0000313" key="4">
    <source>
        <dbReference type="Proteomes" id="UP000518752"/>
    </source>
</evidence>
<keyword evidence="2" id="KW-0472">Membrane</keyword>
<keyword evidence="4" id="KW-1185">Reference proteome</keyword>
<dbReference type="OrthoDB" id="3158487at2759"/>
<evidence type="ECO:0000313" key="3">
    <source>
        <dbReference type="EMBL" id="KAF5390879.1"/>
    </source>
</evidence>
<feature type="transmembrane region" description="Helical" evidence="2">
    <location>
        <begin position="82"/>
        <end position="103"/>
    </location>
</feature>
<proteinExistence type="predicted"/>
<reference evidence="3 4" key="1">
    <citation type="journal article" date="2020" name="ISME J.">
        <title>Uncovering the hidden diversity of litter-decomposition mechanisms in mushroom-forming fungi.</title>
        <authorList>
            <person name="Floudas D."/>
            <person name="Bentzer J."/>
            <person name="Ahren D."/>
            <person name="Johansson T."/>
            <person name="Persson P."/>
            <person name="Tunlid A."/>
        </authorList>
    </citation>
    <scope>NUCLEOTIDE SEQUENCE [LARGE SCALE GENOMIC DNA]</scope>
    <source>
        <strain evidence="3 4">CBS 406.79</strain>
    </source>
</reference>
<name>A0A8H5MEF4_9AGAR</name>
<sequence length="611" mass="66812">MQVLSTTTNTGMEEPLLVLSRRLYSPDSYVHRDHARPETVSGGSENVQDVQGLPPQRTHRDGDVSSRPYLGTTGIRGRYWEILSLSFLAALIACMNHFIFAHMDGKEAGSHTRQFWVTVLKNVFPAAVAFLLFASLNNCLSQVALYHIRLDSHPLGAVNFMASPPSLLNIFSTLFKSSGMRSELASFAFLTATTQAAALASLFVPGTLSVAPSPPHTQTLEVPTIDLNLVDPSRSVINATTNLNSHALMQSPSQKWQQLVLRAALSNTAPGWDPPAGCGSACSYMFSYSAPALKCTQLSKEDIWPSGMNASSSHLLFDAESYTFYNSTNELNVDNYNSSNNNFTLEVVYLDHFNSSAETRDILRTGVINPQQWSSTGAHCRVQSATYQAKVTFSNNTQLSSTHVKEWGNSTSFMFENTNIGIAANSIVVSFADILSGSAHYDLLSLLIYTTNTRVIDSTVLFNTTGNNSDLTFFDFTLSPALGNNLATGLQDFFGNITLAFVNERMATTFVEASVTPNSTQYQYVGWRLGSIYGIVFAFSFVVIAYGLFCLQKNGTFAVFDVQHIVEMTATSTRLHAAATHPEFGSTLVKGVFSSELNGARRRIVVLEVCD</sequence>
<dbReference type="AlphaFoldDB" id="A0A8H5MEF4"/>
<organism evidence="3 4">
    <name type="scientific">Collybiopsis confluens</name>
    <dbReference type="NCBI Taxonomy" id="2823264"/>
    <lineage>
        <taxon>Eukaryota</taxon>
        <taxon>Fungi</taxon>
        <taxon>Dikarya</taxon>
        <taxon>Basidiomycota</taxon>
        <taxon>Agaricomycotina</taxon>
        <taxon>Agaricomycetes</taxon>
        <taxon>Agaricomycetidae</taxon>
        <taxon>Agaricales</taxon>
        <taxon>Marasmiineae</taxon>
        <taxon>Omphalotaceae</taxon>
        <taxon>Collybiopsis</taxon>
    </lineage>
</organism>
<keyword evidence="2" id="KW-0812">Transmembrane</keyword>
<evidence type="ECO:0008006" key="5">
    <source>
        <dbReference type="Google" id="ProtNLM"/>
    </source>
</evidence>
<accession>A0A8H5MEF4</accession>
<feature type="region of interest" description="Disordered" evidence="1">
    <location>
        <begin position="34"/>
        <end position="67"/>
    </location>
</feature>
<comment type="caution">
    <text evidence="3">The sequence shown here is derived from an EMBL/GenBank/DDBJ whole genome shotgun (WGS) entry which is preliminary data.</text>
</comment>
<dbReference type="Proteomes" id="UP000518752">
    <property type="component" value="Unassembled WGS sequence"/>
</dbReference>
<keyword evidence="2" id="KW-1133">Transmembrane helix</keyword>
<dbReference type="EMBL" id="JAACJN010000013">
    <property type="protein sequence ID" value="KAF5390879.1"/>
    <property type="molecule type" value="Genomic_DNA"/>
</dbReference>
<protein>
    <recommendedName>
        <fullName evidence="5">Transmembrane protein</fullName>
    </recommendedName>
</protein>